<sequence length="151" mass="16326">SNPLFGQPASYGGSDSMLLQPFQRSRSVWINPSLWPAWALCKSAPRQALQIPLINHIKIAACSSRSLASDNKHGSLRVHLIPGTIRARSQAGSSWLEFTPSSERNVLPHAAGIQPCYPLNSLIMLRVEGTLVVFGYQGVASYGTSLVAVMP</sequence>
<keyword evidence="2" id="KW-1185">Reference proteome</keyword>
<name>A0ACC2TLB9_9FUNG</name>
<evidence type="ECO:0000313" key="1">
    <source>
        <dbReference type="EMBL" id="KAJ9075282.1"/>
    </source>
</evidence>
<feature type="non-terminal residue" evidence="1">
    <location>
        <position position="1"/>
    </location>
</feature>
<evidence type="ECO:0000313" key="2">
    <source>
        <dbReference type="Proteomes" id="UP001165960"/>
    </source>
</evidence>
<organism evidence="1 2">
    <name type="scientific">Entomophthora muscae</name>
    <dbReference type="NCBI Taxonomy" id="34485"/>
    <lineage>
        <taxon>Eukaryota</taxon>
        <taxon>Fungi</taxon>
        <taxon>Fungi incertae sedis</taxon>
        <taxon>Zoopagomycota</taxon>
        <taxon>Entomophthoromycotina</taxon>
        <taxon>Entomophthoromycetes</taxon>
        <taxon>Entomophthorales</taxon>
        <taxon>Entomophthoraceae</taxon>
        <taxon>Entomophthora</taxon>
    </lineage>
</organism>
<protein>
    <submittedName>
        <fullName evidence="1">Uncharacterized protein</fullName>
    </submittedName>
</protein>
<dbReference type="Proteomes" id="UP001165960">
    <property type="component" value="Unassembled WGS sequence"/>
</dbReference>
<proteinExistence type="predicted"/>
<reference evidence="1" key="1">
    <citation type="submission" date="2022-04" db="EMBL/GenBank/DDBJ databases">
        <title>Genome of the entomopathogenic fungus Entomophthora muscae.</title>
        <authorList>
            <person name="Elya C."/>
            <person name="Lovett B.R."/>
            <person name="Lee E."/>
            <person name="Macias A.M."/>
            <person name="Hajek A.E."/>
            <person name="De Bivort B.L."/>
            <person name="Kasson M.T."/>
            <person name="De Fine Licht H.H."/>
            <person name="Stajich J.E."/>
        </authorList>
    </citation>
    <scope>NUCLEOTIDE SEQUENCE</scope>
    <source>
        <strain evidence="1">Berkeley</strain>
    </source>
</reference>
<dbReference type="EMBL" id="QTSX02002542">
    <property type="protein sequence ID" value="KAJ9075282.1"/>
    <property type="molecule type" value="Genomic_DNA"/>
</dbReference>
<comment type="caution">
    <text evidence="1">The sequence shown here is derived from an EMBL/GenBank/DDBJ whole genome shotgun (WGS) entry which is preliminary data.</text>
</comment>
<gene>
    <name evidence="1" type="ORF">DSO57_1037607</name>
</gene>
<accession>A0ACC2TLB9</accession>